<feature type="transmembrane region" description="Helical" evidence="6">
    <location>
        <begin position="65"/>
        <end position="86"/>
    </location>
</feature>
<proteinExistence type="predicted"/>
<evidence type="ECO:0000256" key="1">
    <source>
        <dbReference type="ARBA" id="ARBA00004141"/>
    </source>
</evidence>
<dbReference type="InterPro" id="IPR022596">
    <property type="entry name" value="GPR1/2/3_C"/>
</dbReference>
<dbReference type="EMBL" id="JAPMSZ010000002">
    <property type="protein sequence ID" value="KAJ5111824.1"/>
    <property type="molecule type" value="Genomic_DNA"/>
</dbReference>
<keyword evidence="4 6" id="KW-0472">Membrane</keyword>
<feature type="transmembrane region" description="Helical" evidence="6">
    <location>
        <begin position="148"/>
        <end position="170"/>
    </location>
</feature>
<evidence type="ECO:0000256" key="2">
    <source>
        <dbReference type="ARBA" id="ARBA00022692"/>
    </source>
</evidence>
<dbReference type="OrthoDB" id="100006at2759"/>
<dbReference type="Pfam" id="PF11970">
    <property type="entry name" value="GPR_Gpa2_C"/>
    <property type="match status" value="1"/>
</dbReference>
<keyword evidence="3 6" id="KW-1133">Transmembrane helix</keyword>
<reference evidence="8" key="1">
    <citation type="submission" date="2022-11" db="EMBL/GenBank/DDBJ databases">
        <authorList>
            <person name="Petersen C."/>
        </authorList>
    </citation>
    <scope>NUCLEOTIDE SEQUENCE</scope>
    <source>
        <strain evidence="8">IBT 34128</strain>
    </source>
</reference>
<evidence type="ECO:0000256" key="5">
    <source>
        <dbReference type="SAM" id="MobiDB-lite"/>
    </source>
</evidence>
<dbReference type="GO" id="GO:0005886">
    <property type="term" value="C:plasma membrane"/>
    <property type="evidence" value="ECO:0007669"/>
    <property type="project" value="TreeGrafter"/>
</dbReference>
<keyword evidence="9" id="KW-1185">Reference proteome</keyword>
<feature type="compositionally biased region" description="Low complexity" evidence="5">
    <location>
        <begin position="350"/>
        <end position="361"/>
    </location>
</feature>
<feature type="compositionally biased region" description="Basic and acidic residues" evidence="5">
    <location>
        <begin position="417"/>
        <end position="427"/>
    </location>
</feature>
<feature type="transmembrane region" description="Helical" evidence="6">
    <location>
        <begin position="275"/>
        <end position="298"/>
    </location>
</feature>
<dbReference type="GeneID" id="81391204"/>
<dbReference type="PANTHER" id="PTHR23112:SF37">
    <property type="entry name" value="G PROTEIN-COUPLED RECEPTOR GPR1"/>
    <property type="match status" value="1"/>
</dbReference>
<evidence type="ECO:0000256" key="3">
    <source>
        <dbReference type="ARBA" id="ARBA00022989"/>
    </source>
</evidence>
<sequence length="444" mass="49283">MALSDSKLGPTVIMFSIVRLLISRSGPCPSAQLQSRNNASQLDPASLPRSATAIDPLPSLQRRGLIAVSALASISLIATSSLLVFLTHRFISWRSHYRRPLRYNQYAVLVYNLALADLLQGLGFIISLRWISTNSLHAYDVSCFLQGIWLQIGNPMSGMFVLAIAVHTFLQIMLNYQLGHRAFVILLVGLWVLGVAMVIIPIAVVGRYVWLPAIAWKCWIPNEYPSLRLWTHYFWIFAAQFFMVLLYIIMFIQLRRRITECVRLGGRNTDSLRRLNRIVCYLVLYPIIYIALTLPLAIGRMENVTGHRPSVTYFCIAGSLMTLSGLCDTVLYTLSRKNSILGLEQKPTAHSGHSRLSSGRRPTLQNVGPPMMDTGPAISIFADVDRGDATDESVPNGAIEYPVMDHNSASTGSHIDAPSEHDDRCDTRTSAANRGGLSSPTIQP</sequence>
<reference evidence="8" key="2">
    <citation type="journal article" date="2023" name="IMA Fungus">
        <title>Comparative genomic study of the Penicillium genus elucidates a diverse pangenome and 15 lateral gene transfer events.</title>
        <authorList>
            <person name="Petersen C."/>
            <person name="Sorensen T."/>
            <person name="Nielsen M.R."/>
            <person name="Sondergaard T.E."/>
            <person name="Sorensen J.L."/>
            <person name="Fitzpatrick D.A."/>
            <person name="Frisvad J.C."/>
            <person name="Nielsen K.L."/>
        </authorList>
    </citation>
    <scope>NUCLEOTIDE SEQUENCE</scope>
    <source>
        <strain evidence="8">IBT 34128</strain>
    </source>
</reference>
<organism evidence="8 9">
    <name type="scientific">Penicillium alfredii</name>
    <dbReference type="NCBI Taxonomy" id="1506179"/>
    <lineage>
        <taxon>Eukaryota</taxon>
        <taxon>Fungi</taxon>
        <taxon>Dikarya</taxon>
        <taxon>Ascomycota</taxon>
        <taxon>Pezizomycotina</taxon>
        <taxon>Eurotiomycetes</taxon>
        <taxon>Eurotiomycetidae</taxon>
        <taxon>Eurotiales</taxon>
        <taxon>Aspergillaceae</taxon>
        <taxon>Penicillium</taxon>
    </lineage>
</organism>
<feature type="region of interest" description="Disordered" evidence="5">
    <location>
        <begin position="389"/>
        <end position="444"/>
    </location>
</feature>
<feature type="transmembrane region" description="Helical" evidence="6">
    <location>
        <begin position="230"/>
        <end position="254"/>
    </location>
</feature>
<feature type="transmembrane region" description="Helical" evidence="6">
    <location>
        <begin position="310"/>
        <end position="334"/>
    </location>
</feature>
<dbReference type="AlphaFoldDB" id="A0A9W9KM38"/>
<dbReference type="PANTHER" id="PTHR23112">
    <property type="entry name" value="G PROTEIN-COUPLED RECEPTOR 157-RELATED"/>
    <property type="match status" value="1"/>
</dbReference>
<dbReference type="GO" id="GO:0007189">
    <property type="term" value="P:adenylate cyclase-activating G protein-coupled receptor signaling pathway"/>
    <property type="evidence" value="ECO:0007669"/>
    <property type="project" value="TreeGrafter"/>
</dbReference>
<evidence type="ECO:0000256" key="6">
    <source>
        <dbReference type="SAM" id="Phobius"/>
    </source>
</evidence>
<dbReference type="Gene3D" id="1.20.1070.10">
    <property type="entry name" value="Rhodopsin 7-helix transmembrane proteins"/>
    <property type="match status" value="1"/>
</dbReference>
<feature type="domain" description="G-protein coupled receptors family 1 profile" evidence="7">
    <location>
        <begin position="77"/>
        <end position="332"/>
    </location>
</feature>
<feature type="region of interest" description="Disordered" evidence="5">
    <location>
        <begin position="345"/>
        <end position="372"/>
    </location>
</feature>
<keyword evidence="2 6" id="KW-0812">Transmembrane</keyword>
<evidence type="ECO:0000256" key="4">
    <source>
        <dbReference type="ARBA" id="ARBA00023136"/>
    </source>
</evidence>
<dbReference type="InterPro" id="IPR017452">
    <property type="entry name" value="GPCR_Rhodpsn_7TM"/>
</dbReference>
<comment type="caution">
    <text evidence="8">The sequence shown here is derived from an EMBL/GenBank/DDBJ whole genome shotgun (WGS) entry which is preliminary data.</text>
</comment>
<dbReference type="RefSeq" id="XP_056515303.1">
    <property type="nucleotide sequence ID" value="XM_056652036.1"/>
</dbReference>
<gene>
    <name evidence="8" type="ORF">NUU61_001454</name>
</gene>
<feature type="compositionally biased region" description="Polar residues" evidence="5">
    <location>
        <begin position="428"/>
        <end position="444"/>
    </location>
</feature>
<dbReference type="PROSITE" id="PS50262">
    <property type="entry name" value="G_PROTEIN_RECEP_F1_2"/>
    <property type="match status" value="1"/>
</dbReference>
<feature type="transmembrane region" description="Helical" evidence="6">
    <location>
        <begin position="182"/>
        <end position="210"/>
    </location>
</feature>
<feature type="transmembrane region" description="Helical" evidence="6">
    <location>
        <begin position="106"/>
        <end position="128"/>
    </location>
</feature>
<dbReference type="GO" id="GO:0004930">
    <property type="term" value="F:G protein-coupled receptor activity"/>
    <property type="evidence" value="ECO:0007669"/>
    <property type="project" value="TreeGrafter"/>
</dbReference>
<evidence type="ECO:0000259" key="7">
    <source>
        <dbReference type="PROSITE" id="PS50262"/>
    </source>
</evidence>
<name>A0A9W9KM38_9EURO</name>
<evidence type="ECO:0000313" key="8">
    <source>
        <dbReference type="EMBL" id="KAJ5111824.1"/>
    </source>
</evidence>
<comment type="subcellular location">
    <subcellularLocation>
        <location evidence="1">Membrane</location>
        <topology evidence="1">Multi-pass membrane protein</topology>
    </subcellularLocation>
</comment>
<feature type="non-terminal residue" evidence="8">
    <location>
        <position position="1"/>
    </location>
</feature>
<evidence type="ECO:0000313" key="9">
    <source>
        <dbReference type="Proteomes" id="UP001141434"/>
    </source>
</evidence>
<dbReference type="SUPFAM" id="SSF81321">
    <property type="entry name" value="Family A G protein-coupled receptor-like"/>
    <property type="match status" value="1"/>
</dbReference>
<accession>A0A9W9KM38</accession>
<dbReference type="Proteomes" id="UP001141434">
    <property type="component" value="Unassembled WGS sequence"/>
</dbReference>
<protein>
    <recommendedName>
        <fullName evidence="7">G-protein coupled receptors family 1 profile domain-containing protein</fullName>
    </recommendedName>
</protein>